<protein>
    <submittedName>
        <fullName evidence="1">Uncharacterized protein</fullName>
    </submittedName>
</protein>
<accession>A0A6J5SDA5</accession>
<gene>
    <name evidence="1" type="ORF">UFOVP1419_28</name>
</gene>
<proteinExistence type="predicted"/>
<sequence>MKIYGYRTDGKILRSSSYDEGDGYQHWLDDGLSVLIVDNNVFATHIINNDPVTIIPEPVPPTPEQITASLVNAVQKHLDATARTRNYDGILSLCSYATSTDPVFSAEGQAGVAWRDACWRYSYQVQVDIVAELRTVPTPAELVAELPVMVWPVDPA</sequence>
<reference evidence="1" key="1">
    <citation type="submission" date="2020-05" db="EMBL/GenBank/DDBJ databases">
        <authorList>
            <person name="Chiriac C."/>
            <person name="Salcher M."/>
            <person name="Ghai R."/>
            <person name="Kavagutti S V."/>
        </authorList>
    </citation>
    <scope>NUCLEOTIDE SEQUENCE</scope>
</reference>
<organism evidence="1">
    <name type="scientific">uncultured Caudovirales phage</name>
    <dbReference type="NCBI Taxonomy" id="2100421"/>
    <lineage>
        <taxon>Viruses</taxon>
        <taxon>Duplodnaviria</taxon>
        <taxon>Heunggongvirae</taxon>
        <taxon>Uroviricota</taxon>
        <taxon>Caudoviricetes</taxon>
        <taxon>Peduoviridae</taxon>
        <taxon>Maltschvirus</taxon>
        <taxon>Maltschvirus maltsch</taxon>
    </lineage>
</organism>
<evidence type="ECO:0000313" key="1">
    <source>
        <dbReference type="EMBL" id="CAB4211807.1"/>
    </source>
</evidence>
<dbReference type="EMBL" id="LR797377">
    <property type="protein sequence ID" value="CAB4211807.1"/>
    <property type="molecule type" value="Genomic_DNA"/>
</dbReference>
<name>A0A6J5SDA5_9CAUD</name>